<dbReference type="SUPFAM" id="SSF69318">
    <property type="entry name" value="Integrin alpha N-terminal domain"/>
    <property type="match status" value="1"/>
</dbReference>
<dbReference type="RefSeq" id="WP_079640745.1">
    <property type="nucleotide sequence ID" value="NZ_FUZF01000001.1"/>
</dbReference>
<reference evidence="2" key="1">
    <citation type="submission" date="2017-02" db="EMBL/GenBank/DDBJ databases">
        <authorList>
            <person name="Varghese N."/>
            <person name="Submissions S."/>
        </authorList>
    </citation>
    <scope>NUCLEOTIDE SEQUENCE [LARGE SCALE GENOMIC DNA]</scope>
    <source>
        <strain evidence="2">DSM 24091</strain>
    </source>
</reference>
<accession>A0A1T5B295</accession>
<dbReference type="EMBL" id="FUZF01000001">
    <property type="protein sequence ID" value="SKB41305.1"/>
    <property type="molecule type" value="Genomic_DNA"/>
</dbReference>
<dbReference type="OrthoDB" id="86940at2"/>
<protein>
    <submittedName>
        <fullName evidence="1">Uncharacterized protein</fullName>
    </submittedName>
</protein>
<name>A0A1T5B295_9SPHI</name>
<evidence type="ECO:0000313" key="1">
    <source>
        <dbReference type="EMBL" id="SKB41305.1"/>
    </source>
</evidence>
<proteinExistence type="predicted"/>
<keyword evidence="2" id="KW-1185">Reference proteome</keyword>
<dbReference type="AlphaFoldDB" id="A0A1T5B295"/>
<sequence length="200" mass="23178">MKTLFSIFLFLLATADLYAQKSVPKGNFSELVQREVGDLNNDKRDDIIVLEMDVEDETGPLRVQIFLSQPNGKLRLAVSSTQIMESQYPPNKHGEHNGNTIPDFFIEEGKLRMLTDIDGRKSCYEFRFRQNNFELVKISRVYWNGKNTTFETEIDLIAKTKIQFEQELGSDEIFNKRKKAIKINSLPKIQDLGFSDLEQY</sequence>
<dbReference type="Proteomes" id="UP000190150">
    <property type="component" value="Unassembled WGS sequence"/>
</dbReference>
<gene>
    <name evidence="1" type="ORF">SAMN05660841_00399</name>
</gene>
<organism evidence="1 2">
    <name type="scientific">Sphingobacterium nematocida</name>
    <dbReference type="NCBI Taxonomy" id="1513896"/>
    <lineage>
        <taxon>Bacteria</taxon>
        <taxon>Pseudomonadati</taxon>
        <taxon>Bacteroidota</taxon>
        <taxon>Sphingobacteriia</taxon>
        <taxon>Sphingobacteriales</taxon>
        <taxon>Sphingobacteriaceae</taxon>
        <taxon>Sphingobacterium</taxon>
    </lineage>
</organism>
<evidence type="ECO:0000313" key="2">
    <source>
        <dbReference type="Proteomes" id="UP000190150"/>
    </source>
</evidence>
<dbReference type="InterPro" id="IPR028994">
    <property type="entry name" value="Integrin_alpha_N"/>
</dbReference>